<evidence type="ECO:0000313" key="7">
    <source>
        <dbReference type="EMBL" id="MDW0108943.1"/>
    </source>
</evidence>
<evidence type="ECO:0000256" key="2">
    <source>
        <dbReference type="ARBA" id="ARBA00022723"/>
    </source>
</evidence>
<feature type="domain" description="Metallo-beta-lactamase" evidence="6">
    <location>
        <begin position="12"/>
        <end position="192"/>
    </location>
</feature>
<dbReference type="Pfam" id="PF00753">
    <property type="entry name" value="Lactamase_B"/>
    <property type="match status" value="1"/>
</dbReference>
<dbReference type="SMART" id="SM00849">
    <property type="entry name" value="Lactamase_B"/>
    <property type="match status" value="1"/>
</dbReference>
<keyword evidence="4" id="KW-0862">Zinc</keyword>
<dbReference type="CDD" id="cd06262">
    <property type="entry name" value="metallo-hydrolase-like_MBL-fold"/>
    <property type="match status" value="1"/>
</dbReference>
<dbReference type="InterPro" id="IPR001279">
    <property type="entry name" value="Metallo-B-lactamas"/>
</dbReference>
<keyword evidence="3" id="KW-0378">Hydrolase</keyword>
<dbReference type="Proteomes" id="UP001280629">
    <property type="component" value="Unassembled WGS sequence"/>
</dbReference>
<dbReference type="PANTHER" id="PTHR46233:SF3">
    <property type="entry name" value="HYDROXYACYLGLUTATHIONE HYDROLASE GLOC"/>
    <property type="match status" value="1"/>
</dbReference>
<evidence type="ECO:0000313" key="8">
    <source>
        <dbReference type="Proteomes" id="UP001280629"/>
    </source>
</evidence>
<dbReference type="EMBL" id="JAUBDH010000002">
    <property type="protein sequence ID" value="MDW0108943.1"/>
    <property type="molecule type" value="Genomic_DNA"/>
</dbReference>
<dbReference type="RefSeq" id="WP_317934284.1">
    <property type="nucleotide sequence ID" value="NZ_JAUBDH010000002.1"/>
</dbReference>
<sequence length="211" mass="23582">MKIKTLPLGPIQANCYLISNSDGECLIIDPGEESDKIQEAIKDTNLKPIAVLLTHAHFDHIGALESIRQHYDIPVYIHKEENLWLRNPELNGSAKYPMFPPVVCRLADHVINDEGFLQVGSFEIEVRHTPGHSPGSVSFVFHEDRFVIVGDTLFKQGIGRTDLPGGNTHQLLTAIEQKLLSLDEDYRIYPGHGSKTTPKAEMDSNPFLNGF</sequence>
<comment type="cofactor">
    <cofactor evidence="1">
        <name>Zn(2+)</name>
        <dbReference type="ChEBI" id="CHEBI:29105"/>
    </cofactor>
</comment>
<evidence type="ECO:0000256" key="4">
    <source>
        <dbReference type="ARBA" id="ARBA00022833"/>
    </source>
</evidence>
<organism evidence="7 8">
    <name type="scientific">Sporosarcina aquimarina</name>
    <dbReference type="NCBI Taxonomy" id="114975"/>
    <lineage>
        <taxon>Bacteria</taxon>
        <taxon>Bacillati</taxon>
        <taxon>Bacillota</taxon>
        <taxon>Bacilli</taxon>
        <taxon>Bacillales</taxon>
        <taxon>Caryophanaceae</taxon>
        <taxon>Sporosarcina</taxon>
    </lineage>
</organism>
<dbReference type="Gene3D" id="3.60.15.10">
    <property type="entry name" value="Ribonuclease Z/Hydroxyacylglutathione hydrolase-like"/>
    <property type="match status" value="1"/>
</dbReference>
<evidence type="ECO:0000259" key="6">
    <source>
        <dbReference type="SMART" id="SM00849"/>
    </source>
</evidence>
<protein>
    <submittedName>
        <fullName evidence="7">MBL fold metallo-hydrolase</fullName>
    </submittedName>
</protein>
<dbReference type="PANTHER" id="PTHR46233">
    <property type="entry name" value="HYDROXYACYLGLUTATHIONE HYDROLASE GLOC"/>
    <property type="match status" value="1"/>
</dbReference>
<dbReference type="InterPro" id="IPR051453">
    <property type="entry name" value="MBL_Glyoxalase_II"/>
</dbReference>
<feature type="region of interest" description="Disordered" evidence="5">
    <location>
        <begin position="191"/>
        <end position="211"/>
    </location>
</feature>
<name>A0ABU4FW39_9BACL</name>
<keyword evidence="2" id="KW-0479">Metal-binding</keyword>
<reference evidence="7 8" key="1">
    <citation type="submission" date="2023-06" db="EMBL/GenBank/DDBJ databases">
        <title>Sporosarcina sp. nov., isolated from Korean traditional fermented seafood 'Jeotgal'.</title>
        <authorList>
            <person name="Yang A.-I."/>
            <person name="Shin N.-R."/>
        </authorList>
    </citation>
    <scope>NUCLEOTIDE SEQUENCE [LARGE SCALE GENOMIC DNA]</scope>
    <source>
        <strain evidence="7 8">KCTC3840</strain>
    </source>
</reference>
<accession>A0ABU4FW39</accession>
<gene>
    <name evidence="7" type="ORF">QT716_02645</name>
</gene>
<evidence type="ECO:0000256" key="1">
    <source>
        <dbReference type="ARBA" id="ARBA00001947"/>
    </source>
</evidence>
<comment type="caution">
    <text evidence="7">The sequence shown here is derived from an EMBL/GenBank/DDBJ whole genome shotgun (WGS) entry which is preliminary data.</text>
</comment>
<evidence type="ECO:0000256" key="3">
    <source>
        <dbReference type="ARBA" id="ARBA00022801"/>
    </source>
</evidence>
<keyword evidence="8" id="KW-1185">Reference proteome</keyword>
<dbReference type="InterPro" id="IPR036866">
    <property type="entry name" value="RibonucZ/Hydroxyglut_hydro"/>
</dbReference>
<proteinExistence type="predicted"/>
<dbReference type="SUPFAM" id="SSF56281">
    <property type="entry name" value="Metallo-hydrolase/oxidoreductase"/>
    <property type="match status" value="1"/>
</dbReference>
<evidence type="ECO:0000256" key="5">
    <source>
        <dbReference type="SAM" id="MobiDB-lite"/>
    </source>
</evidence>